<dbReference type="InterPro" id="IPR034660">
    <property type="entry name" value="DinB/YfiT-like"/>
</dbReference>
<organism evidence="2 3">
    <name type="scientific">Paractinoplanes rhizophilus</name>
    <dbReference type="NCBI Taxonomy" id="1416877"/>
    <lineage>
        <taxon>Bacteria</taxon>
        <taxon>Bacillati</taxon>
        <taxon>Actinomycetota</taxon>
        <taxon>Actinomycetes</taxon>
        <taxon>Micromonosporales</taxon>
        <taxon>Micromonosporaceae</taxon>
        <taxon>Paractinoplanes</taxon>
    </lineage>
</organism>
<sequence>MGRSRAESLRWMAEGTTLLLGALDALPDSRLAEDCALPGWSGKHLAAHVALNAEALMNLATWARTGVETPMYSSPEQRDADIESQSALPVPELRDRVVETAVALDASLAGLTEQQWQQPIRTRQGRAVTGEEIPWMRAREVMVHAVDLNAAVTFDDLPGDFLESLIEEIVAKRAGEGLELVATDRDLRWTVAGGTKSEVSGTVAGIAGYLAGRGAGGLSTPAPPLAPWL</sequence>
<dbReference type="SUPFAM" id="SSF109854">
    <property type="entry name" value="DinB/YfiT-like putative metalloenzymes"/>
    <property type="match status" value="1"/>
</dbReference>
<accession>A0ABW2HMV3</accession>
<evidence type="ECO:0000259" key="1">
    <source>
        <dbReference type="Pfam" id="PF11716"/>
    </source>
</evidence>
<dbReference type="InterPro" id="IPR036527">
    <property type="entry name" value="SCP2_sterol-bd_dom_sf"/>
</dbReference>
<dbReference type="Gene3D" id="1.20.120.450">
    <property type="entry name" value="dinb family like domain"/>
    <property type="match status" value="1"/>
</dbReference>
<dbReference type="SUPFAM" id="SSF55718">
    <property type="entry name" value="SCP-like"/>
    <property type="match status" value="1"/>
</dbReference>
<feature type="domain" description="Mycothiol-dependent maleylpyruvate isomerase metal-binding" evidence="1">
    <location>
        <begin position="15"/>
        <end position="148"/>
    </location>
</feature>
<dbReference type="NCBIfam" id="TIGR03083">
    <property type="entry name" value="maleylpyruvate isomerase family mycothiol-dependent enzyme"/>
    <property type="match status" value="1"/>
</dbReference>
<proteinExistence type="predicted"/>
<keyword evidence="3" id="KW-1185">Reference proteome</keyword>
<dbReference type="InterPro" id="IPR024344">
    <property type="entry name" value="MDMPI_metal-binding"/>
</dbReference>
<dbReference type="Gene3D" id="3.30.1050.20">
    <property type="match status" value="1"/>
</dbReference>
<dbReference type="EMBL" id="JBHTBJ010000006">
    <property type="protein sequence ID" value="MFC7274538.1"/>
    <property type="molecule type" value="Genomic_DNA"/>
</dbReference>
<evidence type="ECO:0000313" key="3">
    <source>
        <dbReference type="Proteomes" id="UP001596548"/>
    </source>
</evidence>
<protein>
    <submittedName>
        <fullName evidence="2">Maleylpyruvate isomerase family mycothiol-dependent enzyme</fullName>
    </submittedName>
</protein>
<name>A0ABW2HMV3_9ACTN</name>
<keyword evidence="2" id="KW-0413">Isomerase</keyword>
<dbReference type="Pfam" id="PF11716">
    <property type="entry name" value="MDMPI_N"/>
    <property type="match status" value="1"/>
</dbReference>
<comment type="caution">
    <text evidence="2">The sequence shown here is derived from an EMBL/GenBank/DDBJ whole genome shotgun (WGS) entry which is preliminary data.</text>
</comment>
<reference evidence="3" key="1">
    <citation type="journal article" date="2019" name="Int. J. Syst. Evol. Microbiol.">
        <title>The Global Catalogue of Microorganisms (GCM) 10K type strain sequencing project: providing services to taxonomists for standard genome sequencing and annotation.</title>
        <authorList>
            <consortium name="The Broad Institute Genomics Platform"/>
            <consortium name="The Broad Institute Genome Sequencing Center for Infectious Disease"/>
            <person name="Wu L."/>
            <person name="Ma J."/>
        </authorList>
    </citation>
    <scope>NUCLEOTIDE SEQUENCE [LARGE SCALE GENOMIC DNA]</scope>
    <source>
        <strain evidence="3">XZYJT-10</strain>
    </source>
</reference>
<evidence type="ECO:0000313" key="2">
    <source>
        <dbReference type="EMBL" id="MFC7274538.1"/>
    </source>
</evidence>
<dbReference type="GO" id="GO:0016853">
    <property type="term" value="F:isomerase activity"/>
    <property type="evidence" value="ECO:0007669"/>
    <property type="project" value="UniProtKB-KW"/>
</dbReference>
<dbReference type="InterPro" id="IPR017517">
    <property type="entry name" value="Maleyloyr_isom"/>
</dbReference>
<dbReference type="RefSeq" id="WP_378966615.1">
    <property type="nucleotide sequence ID" value="NZ_JBHTBJ010000006.1"/>
</dbReference>
<dbReference type="Proteomes" id="UP001596548">
    <property type="component" value="Unassembled WGS sequence"/>
</dbReference>
<gene>
    <name evidence="2" type="ORF">ACFQS1_11145</name>
</gene>